<evidence type="ECO:0000256" key="3">
    <source>
        <dbReference type="ARBA" id="ARBA00022448"/>
    </source>
</evidence>
<proteinExistence type="inferred from homology"/>
<keyword evidence="4" id="KW-0539">Nucleus</keyword>
<dbReference type="PANTHER" id="PTHR12363">
    <property type="entry name" value="TRANSPORTIN 3 AND IMPORTIN 13"/>
    <property type="match status" value="1"/>
</dbReference>
<dbReference type="OrthoDB" id="2016913at2759"/>
<evidence type="ECO:0000313" key="5">
    <source>
        <dbReference type="EMBL" id="CAF3374967.1"/>
    </source>
</evidence>
<keyword evidence="3" id="KW-0813">Transport</keyword>
<accession>A0A817Y772</accession>
<comment type="similarity">
    <text evidence="2">Belongs to the importin beta family.</text>
</comment>
<dbReference type="InterPro" id="IPR011989">
    <property type="entry name" value="ARM-like"/>
</dbReference>
<comment type="caution">
    <text evidence="5">The sequence shown here is derived from an EMBL/GenBank/DDBJ whole genome shotgun (WGS) entry which is preliminary data.</text>
</comment>
<evidence type="ECO:0000256" key="2">
    <source>
        <dbReference type="ARBA" id="ARBA00007991"/>
    </source>
</evidence>
<evidence type="ECO:0000256" key="1">
    <source>
        <dbReference type="ARBA" id="ARBA00004123"/>
    </source>
</evidence>
<dbReference type="GO" id="GO:0006606">
    <property type="term" value="P:protein import into nucleus"/>
    <property type="evidence" value="ECO:0007669"/>
    <property type="project" value="TreeGrafter"/>
</dbReference>
<dbReference type="Gene3D" id="1.25.10.10">
    <property type="entry name" value="Leucine-rich Repeat Variant"/>
    <property type="match status" value="1"/>
</dbReference>
<dbReference type="GO" id="GO:0005737">
    <property type="term" value="C:cytoplasm"/>
    <property type="evidence" value="ECO:0007669"/>
    <property type="project" value="TreeGrafter"/>
</dbReference>
<reference evidence="5" key="1">
    <citation type="submission" date="2021-02" db="EMBL/GenBank/DDBJ databases">
        <authorList>
            <person name="Nowell W R."/>
        </authorList>
    </citation>
    <scope>NUCLEOTIDE SEQUENCE</scope>
</reference>
<name>A0A817Y772_9BILA</name>
<dbReference type="EMBL" id="CAJNXB010004398">
    <property type="protein sequence ID" value="CAF3374967.1"/>
    <property type="molecule type" value="Genomic_DNA"/>
</dbReference>
<sequence>MPIQWRYTTVIKKLPNVVHQCPEEAFILFIEFIKIGIQLHEQGTLKIKIGIQLHEQGTLKSISTFTSNFIEYTKSNHQAANLLQQNGLEIVQILFKCIGGTSPHHLIEHLSLPLFTLSKTYFDWTICWVQQCLNDPNFPTPSASRHHRETLLKMLTAKHTSRSTFKDHITKFSLACRETISKENNS</sequence>
<dbReference type="AlphaFoldDB" id="A0A817Y772"/>
<protein>
    <submittedName>
        <fullName evidence="5">Uncharacterized protein</fullName>
    </submittedName>
</protein>
<dbReference type="InterPro" id="IPR040520">
    <property type="entry name" value="Importin_rep_3"/>
</dbReference>
<evidence type="ECO:0000313" key="6">
    <source>
        <dbReference type="Proteomes" id="UP000663825"/>
    </source>
</evidence>
<comment type="subcellular location">
    <subcellularLocation>
        <location evidence="1">Nucleus</location>
    </subcellularLocation>
</comment>
<organism evidence="5 6">
    <name type="scientific">Rotaria socialis</name>
    <dbReference type="NCBI Taxonomy" id="392032"/>
    <lineage>
        <taxon>Eukaryota</taxon>
        <taxon>Metazoa</taxon>
        <taxon>Spiralia</taxon>
        <taxon>Gnathifera</taxon>
        <taxon>Rotifera</taxon>
        <taxon>Eurotatoria</taxon>
        <taxon>Bdelloidea</taxon>
        <taxon>Philodinida</taxon>
        <taxon>Philodinidae</taxon>
        <taxon>Rotaria</taxon>
    </lineage>
</organism>
<dbReference type="PANTHER" id="PTHR12363:SF33">
    <property type="entry name" value="IMPORTIN-13"/>
    <property type="match status" value="1"/>
</dbReference>
<evidence type="ECO:0000256" key="4">
    <source>
        <dbReference type="ARBA" id="ARBA00023242"/>
    </source>
</evidence>
<gene>
    <name evidence="5" type="ORF">TIS948_LOCUS25412</name>
</gene>
<dbReference type="GO" id="GO:0005634">
    <property type="term" value="C:nucleus"/>
    <property type="evidence" value="ECO:0007669"/>
    <property type="project" value="UniProtKB-SubCell"/>
</dbReference>
<dbReference type="Proteomes" id="UP000663825">
    <property type="component" value="Unassembled WGS sequence"/>
</dbReference>
<dbReference type="Pfam" id="PF18806">
    <property type="entry name" value="Importin_rep_3"/>
    <property type="match status" value="1"/>
</dbReference>
<dbReference type="InterPro" id="IPR051345">
    <property type="entry name" value="Importin_beta-like_NTR"/>
</dbReference>